<dbReference type="AlphaFoldDB" id="T1CKP1"/>
<dbReference type="PANTHER" id="PTHR42991:SF1">
    <property type="entry name" value="ALDEHYDE DEHYDROGENASE"/>
    <property type="match status" value="1"/>
</dbReference>
<keyword evidence="2" id="KW-0560">Oxidoreductase</keyword>
<dbReference type="Gene3D" id="3.40.605.10">
    <property type="entry name" value="Aldehyde Dehydrogenase, Chain A, domain 1"/>
    <property type="match status" value="1"/>
</dbReference>
<evidence type="ECO:0000256" key="2">
    <source>
        <dbReference type="ARBA" id="ARBA00023002"/>
    </source>
</evidence>
<feature type="non-terminal residue" evidence="5">
    <location>
        <position position="234"/>
    </location>
</feature>
<reference evidence="5" key="2">
    <citation type="journal article" date="2014" name="ISME J.">
        <title>Microbial stratification in low pH oxic and suboxic macroscopic growths along an acid mine drainage.</title>
        <authorList>
            <person name="Mendez-Garcia C."/>
            <person name="Mesa V."/>
            <person name="Sprenger R.R."/>
            <person name="Richter M."/>
            <person name="Diez M.S."/>
            <person name="Solano J."/>
            <person name="Bargiela R."/>
            <person name="Golyshina O.V."/>
            <person name="Manteca A."/>
            <person name="Ramos J.L."/>
            <person name="Gallego J.R."/>
            <person name="Llorente I."/>
            <person name="Martins Dos Santos V.A."/>
            <person name="Jensen O.N."/>
            <person name="Pelaez A.I."/>
            <person name="Sanchez J."/>
            <person name="Ferrer M."/>
        </authorList>
    </citation>
    <scope>NUCLEOTIDE SEQUENCE</scope>
</reference>
<dbReference type="InterPro" id="IPR016162">
    <property type="entry name" value="Ald_DH_N"/>
</dbReference>
<gene>
    <name evidence="5" type="ORF">B2A_00536</name>
</gene>
<evidence type="ECO:0000313" key="5">
    <source>
        <dbReference type="EMBL" id="EQD68154.1"/>
    </source>
</evidence>
<accession>T1CKP1</accession>
<comment type="similarity">
    <text evidence="1">Belongs to the aldehyde dehydrogenase family.</text>
</comment>
<dbReference type="Pfam" id="PF00171">
    <property type="entry name" value="Aldedh"/>
    <property type="match status" value="1"/>
</dbReference>
<reference evidence="5" key="1">
    <citation type="submission" date="2013-08" db="EMBL/GenBank/DDBJ databases">
        <authorList>
            <person name="Mendez C."/>
            <person name="Richter M."/>
            <person name="Ferrer M."/>
            <person name="Sanchez J."/>
        </authorList>
    </citation>
    <scope>NUCLEOTIDE SEQUENCE</scope>
</reference>
<dbReference type="PANTHER" id="PTHR42991">
    <property type="entry name" value="ALDEHYDE DEHYDROGENASE"/>
    <property type="match status" value="1"/>
</dbReference>
<feature type="domain" description="Aldehyde dehydrogenase" evidence="4">
    <location>
        <begin position="25"/>
        <end position="220"/>
    </location>
</feature>
<feature type="region of interest" description="Disordered" evidence="3">
    <location>
        <begin position="1"/>
        <end position="34"/>
    </location>
</feature>
<comment type="caution">
    <text evidence="5">The sequence shown here is derived from an EMBL/GenBank/DDBJ whole genome shotgun (WGS) entry which is preliminary data.</text>
</comment>
<dbReference type="InterPro" id="IPR016161">
    <property type="entry name" value="Ald_DH/histidinol_DH"/>
</dbReference>
<evidence type="ECO:0000259" key="4">
    <source>
        <dbReference type="Pfam" id="PF00171"/>
    </source>
</evidence>
<proteinExistence type="inferred from homology"/>
<dbReference type="EMBL" id="AUZZ01000418">
    <property type="protein sequence ID" value="EQD68154.1"/>
    <property type="molecule type" value="Genomic_DNA"/>
</dbReference>
<dbReference type="GO" id="GO:0008911">
    <property type="term" value="F:lactaldehyde dehydrogenase (NAD+) activity"/>
    <property type="evidence" value="ECO:0007669"/>
    <property type="project" value="TreeGrafter"/>
</dbReference>
<name>T1CKP1_9ZZZZ</name>
<dbReference type="SUPFAM" id="SSF53720">
    <property type="entry name" value="ALDH-like"/>
    <property type="match status" value="1"/>
</dbReference>
<dbReference type="InterPro" id="IPR015590">
    <property type="entry name" value="Aldehyde_DH_dom"/>
</dbReference>
<dbReference type="InterPro" id="IPR051020">
    <property type="entry name" value="ALDH-related_metabolic_enz"/>
</dbReference>
<sequence length="234" mass="24204">MAEGGSDLGRGALWIGGSRRPPASGTFAPVRDPSTGGIVGEAAVASDEEARAAVDAAAEREASWGGTPGHVRAQILHATAERLAADREPMATRIAREVGKPIADARVEVDRAVGVFRFAAEEVRQLGGETFPADAYERPAGNEHRFLFTVRDPIGVVVAIGPFNFPLNLLAHKIAPALAAGNPVVAKPTSAAPFTALRLAEHLDAAGLPPGVLNVVTGPGGRARSGPRRPPPHP</sequence>
<organism evidence="5">
    <name type="scientific">mine drainage metagenome</name>
    <dbReference type="NCBI Taxonomy" id="410659"/>
    <lineage>
        <taxon>unclassified sequences</taxon>
        <taxon>metagenomes</taxon>
        <taxon>ecological metagenomes</taxon>
    </lineage>
</organism>
<evidence type="ECO:0000256" key="1">
    <source>
        <dbReference type="ARBA" id="ARBA00009986"/>
    </source>
</evidence>
<protein>
    <submittedName>
        <fullName evidence="5">Succinate-semialdehyde dehydrogenase (NADP+)</fullName>
    </submittedName>
</protein>
<evidence type="ECO:0000256" key="3">
    <source>
        <dbReference type="SAM" id="MobiDB-lite"/>
    </source>
</evidence>